<dbReference type="EMBL" id="JBBEGN010000010">
    <property type="protein sequence ID" value="MEJ2870008.1"/>
    <property type="molecule type" value="Genomic_DNA"/>
</dbReference>
<feature type="compositionally biased region" description="Polar residues" evidence="5">
    <location>
        <begin position="789"/>
        <end position="806"/>
    </location>
</feature>
<feature type="transmembrane region" description="Helical" evidence="6">
    <location>
        <begin position="520"/>
        <end position="537"/>
    </location>
</feature>
<feature type="transmembrane region" description="Helical" evidence="6">
    <location>
        <begin position="498"/>
        <end position="514"/>
    </location>
</feature>
<feature type="transmembrane region" description="Helical" evidence="6">
    <location>
        <begin position="544"/>
        <end position="562"/>
    </location>
</feature>
<feature type="domain" description="Integral membrane bound transporter" evidence="7">
    <location>
        <begin position="457"/>
        <end position="583"/>
    </location>
</feature>
<feature type="transmembrane region" description="Helical" evidence="6">
    <location>
        <begin position="130"/>
        <end position="148"/>
    </location>
</feature>
<evidence type="ECO:0000256" key="6">
    <source>
        <dbReference type="SAM" id="Phobius"/>
    </source>
</evidence>
<sequence>MGARTRRALESVRTLLVTSDPGLARLRLASVAVASMALAAGLVAGGRATLAPDEPVTVVLFGGVLAMISNLAVNEKTVARQRVTTAMMALPALASTVAGTLLAPHRVVADVVFVAVMIAAVYVRRFGPRGFALGMAAFMPFFFTQFLQAKPPQIPALCVAVGIGLGSTLLLRGVLFAERPERTLRRLVDAFRARAHEMVLRVDEVLAEAQRGTGPAPGTHEHEQVGEAVLERLYRARRRLNETALLVEDQLEHSAADRVWPGLENDLLALRVVDVELGLERLGVATRRMVRGAQAQRPTALALTALRTGVAHLARATDRNVGHRTILDELADARGAVAGLVADTGPGLERMQRAAFAVRRVADSVEYAQRDLPAGRRSAAELDPGRRPGEPVTAGIELPGVPRAAASPVGMAAQAAPDGLREGRPDPDDPSSGTDDPDRGLLLTTRQSVQVGVGTTIAIVLGELLAPTRWYWAVIASFVVFANTASRGDLLSRGWGRVLGTVGGVAAGMGLAALAAGNQILSLVLLFGCAFLALYLVRVSPSMLAFWITAVLALVYGLIGQFSVQTLVLRIEETLVGVLASVVAAFLVLPKGTREAFGEAVEEFVDTADRVLDAAVATILGRGAGTPAALEGARDMDTALATLRARTRPLLVDTPRRRGRSSHRRALRVFTIVDHYARSLARTAADLGSDPTPGWGPTLEPALAAVRANLDGLRDVLVRGKRRSDGGQVLVHSAEELVDRAEEQAARSRDPGRRNDALVVTRLLRRVDQAVVALAVDLGAAREEAPDDQSPSSRVSAGLANTRSGS</sequence>
<feature type="transmembrane region" description="Helical" evidence="6">
    <location>
        <begin position="107"/>
        <end position="123"/>
    </location>
</feature>
<proteinExistence type="predicted"/>
<feature type="transmembrane region" description="Helical" evidence="6">
    <location>
        <begin position="568"/>
        <end position="589"/>
    </location>
</feature>
<evidence type="ECO:0000256" key="2">
    <source>
        <dbReference type="ARBA" id="ARBA00022692"/>
    </source>
</evidence>
<keyword evidence="4 6" id="KW-0472">Membrane</keyword>
<comment type="subcellular location">
    <subcellularLocation>
        <location evidence="1">Membrane</location>
        <topology evidence="1">Multi-pass membrane protein</topology>
    </subcellularLocation>
</comment>
<evidence type="ECO:0000313" key="8">
    <source>
        <dbReference type="EMBL" id="MEJ2870008.1"/>
    </source>
</evidence>
<dbReference type="Pfam" id="PF13515">
    <property type="entry name" value="FUSC_2"/>
    <property type="match status" value="1"/>
</dbReference>
<feature type="transmembrane region" description="Helical" evidence="6">
    <location>
        <begin position="448"/>
        <end position="464"/>
    </location>
</feature>
<reference evidence="8 9" key="1">
    <citation type="submission" date="2024-03" db="EMBL/GenBank/DDBJ databases">
        <title>Actinomycetospora sp. OC33-EN08, a novel actinomycete isolated from wild orchid (Aerides multiflora).</title>
        <authorList>
            <person name="Suriyachadkun C."/>
        </authorList>
    </citation>
    <scope>NUCLEOTIDE SEQUENCE [LARGE SCALE GENOMIC DNA]</scope>
    <source>
        <strain evidence="8 9">OC33-EN08</strain>
    </source>
</reference>
<keyword evidence="9" id="KW-1185">Reference proteome</keyword>
<evidence type="ECO:0000313" key="9">
    <source>
        <dbReference type="Proteomes" id="UP001385809"/>
    </source>
</evidence>
<accession>A0ABU8MUC5</accession>
<protein>
    <submittedName>
        <fullName evidence="8">FUSC family protein</fullName>
    </submittedName>
</protein>
<keyword evidence="3 6" id="KW-1133">Transmembrane helix</keyword>
<name>A0ABU8MUC5_9PSEU</name>
<feature type="transmembrane region" description="Helical" evidence="6">
    <location>
        <begin position="154"/>
        <end position="177"/>
    </location>
</feature>
<feature type="region of interest" description="Disordered" evidence="5">
    <location>
        <begin position="375"/>
        <end position="440"/>
    </location>
</feature>
<evidence type="ECO:0000256" key="5">
    <source>
        <dbReference type="SAM" id="MobiDB-lite"/>
    </source>
</evidence>
<feature type="transmembrane region" description="Helical" evidence="6">
    <location>
        <begin position="85"/>
        <end position="101"/>
    </location>
</feature>
<gene>
    <name evidence="8" type="ORF">WCD74_19730</name>
</gene>
<feature type="transmembrane region" description="Helical" evidence="6">
    <location>
        <begin position="28"/>
        <end position="50"/>
    </location>
</feature>
<evidence type="ECO:0000256" key="4">
    <source>
        <dbReference type="ARBA" id="ARBA00023136"/>
    </source>
</evidence>
<evidence type="ECO:0000259" key="7">
    <source>
        <dbReference type="Pfam" id="PF13515"/>
    </source>
</evidence>
<comment type="caution">
    <text evidence="8">The sequence shown here is derived from an EMBL/GenBank/DDBJ whole genome shotgun (WGS) entry which is preliminary data.</text>
</comment>
<organism evidence="8 9">
    <name type="scientific">Actinomycetospora aurantiaca</name>
    <dbReference type="NCBI Taxonomy" id="3129233"/>
    <lineage>
        <taxon>Bacteria</taxon>
        <taxon>Bacillati</taxon>
        <taxon>Actinomycetota</taxon>
        <taxon>Actinomycetes</taxon>
        <taxon>Pseudonocardiales</taxon>
        <taxon>Pseudonocardiaceae</taxon>
        <taxon>Actinomycetospora</taxon>
    </lineage>
</organism>
<dbReference type="Proteomes" id="UP001385809">
    <property type="component" value="Unassembled WGS sequence"/>
</dbReference>
<feature type="transmembrane region" description="Helical" evidence="6">
    <location>
        <begin position="56"/>
        <end position="73"/>
    </location>
</feature>
<feature type="region of interest" description="Disordered" evidence="5">
    <location>
        <begin position="781"/>
        <end position="806"/>
    </location>
</feature>
<evidence type="ECO:0000256" key="3">
    <source>
        <dbReference type="ARBA" id="ARBA00022989"/>
    </source>
</evidence>
<dbReference type="RefSeq" id="WP_337696579.1">
    <property type="nucleotide sequence ID" value="NZ_JBBEGN010000010.1"/>
</dbReference>
<keyword evidence="2 6" id="KW-0812">Transmembrane</keyword>
<feature type="compositionally biased region" description="Basic and acidic residues" evidence="5">
    <location>
        <begin position="378"/>
        <end position="389"/>
    </location>
</feature>
<evidence type="ECO:0000256" key="1">
    <source>
        <dbReference type="ARBA" id="ARBA00004141"/>
    </source>
</evidence>
<dbReference type="InterPro" id="IPR049453">
    <property type="entry name" value="Memb_transporter_dom"/>
</dbReference>